<organism evidence="3 4">
    <name type="scientific">Gemmobacter aquaticus</name>
    <dbReference type="NCBI Taxonomy" id="490185"/>
    <lineage>
        <taxon>Bacteria</taxon>
        <taxon>Pseudomonadati</taxon>
        <taxon>Pseudomonadota</taxon>
        <taxon>Alphaproteobacteria</taxon>
        <taxon>Rhodobacterales</taxon>
        <taxon>Paracoccaceae</taxon>
        <taxon>Gemmobacter</taxon>
    </lineage>
</organism>
<keyword evidence="2" id="KW-0067">ATP-binding</keyword>
<dbReference type="GO" id="GO:0004713">
    <property type="term" value="F:protein tyrosine kinase activity"/>
    <property type="evidence" value="ECO:0007669"/>
    <property type="project" value="TreeGrafter"/>
</dbReference>
<dbReference type="OrthoDB" id="9775724at2"/>
<evidence type="ECO:0000313" key="4">
    <source>
        <dbReference type="Proteomes" id="UP000598196"/>
    </source>
</evidence>
<proteinExistence type="predicted"/>
<keyword evidence="4" id="KW-1185">Reference proteome</keyword>
<dbReference type="InterPro" id="IPR005702">
    <property type="entry name" value="Wzc-like_C"/>
</dbReference>
<dbReference type="CDD" id="cd05387">
    <property type="entry name" value="BY-kinase"/>
    <property type="match status" value="1"/>
</dbReference>
<dbReference type="AlphaFoldDB" id="A0A918DCT7"/>
<gene>
    <name evidence="3" type="ORF">GCM10010991_22350</name>
</gene>
<evidence type="ECO:0000313" key="3">
    <source>
        <dbReference type="EMBL" id="GGO33256.1"/>
    </source>
</evidence>
<dbReference type="PANTHER" id="PTHR32309">
    <property type="entry name" value="TYROSINE-PROTEIN KINASE"/>
    <property type="match status" value="1"/>
</dbReference>
<dbReference type="RefSeq" id="WP_158635591.1">
    <property type="nucleotide sequence ID" value="NZ_BMLP01000004.1"/>
</dbReference>
<dbReference type="InterPro" id="IPR033756">
    <property type="entry name" value="YlxH/NBP35"/>
</dbReference>
<dbReference type="InterPro" id="IPR027417">
    <property type="entry name" value="P-loop_NTPase"/>
</dbReference>
<dbReference type="PANTHER" id="PTHR32309:SF13">
    <property type="entry name" value="FERRIC ENTEROBACTIN TRANSPORT PROTEIN FEPE"/>
    <property type="match status" value="1"/>
</dbReference>
<dbReference type="Pfam" id="PF10609">
    <property type="entry name" value="ParA"/>
    <property type="match status" value="1"/>
</dbReference>
<name>A0A918DCT7_9RHOB</name>
<protein>
    <submittedName>
        <fullName evidence="3">Chromosome partitioning protein</fullName>
    </submittedName>
</protein>
<dbReference type="GO" id="GO:0005524">
    <property type="term" value="F:ATP binding"/>
    <property type="evidence" value="ECO:0007669"/>
    <property type="project" value="UniProtKB-KW"/>
</dbReference>
<keyword evidence="1" id="KW-0547">Nucleotide-binding</keyword>
<dbReference type="GO" id="GO:0005886">
    <property type="term" value="C:plasma membrane"/>
    <property type="evidence" value="ECO:0007669"/>
    <property type="project" value="TreeGrafter"/>
</dbReference>
<sequence length="296" mass="32115">MIKKDDITHDLVETDTAQARPVKGLPTFRSRNSVAPRGEETTRSSMRRGLMKATGGNPDIAWNSLATITLDLAEVARHGLFPQAADHPVTAKFDILRTQMLQAMSEREWVRIAVTSPTHGCGKSLVAANLALAMGRLPSVRTVLVDLELRHPELAHMFGADVGPLGEMLTGEQPIESHVRRLGENLALVLNNQAIIGSAESLLSPETAETLAVLEQTLQPNVMIFDLPPALGSDDVLSILPLVDAVLLVADGTRTTADDIRACSHLIEGRSSLLGVVLNRASDLKQDRYRYSKKRG</sequence>
<dbReference type="Gene3D" id="3.40.50.300">
    <property type="entry name" value="P-loop containing nucleotide triphosphate hydrolases"/>
    <property type="match status" value="1"/>
</dbReference>
<dbReference type="Proteomes" id="UP000598196">
    <property type="component" value="Unassembled WGS sequence"/>
</dbReference>
<comment type="caution">
    <text evidence="3">The sequence shown here is derived from an EMBL/GenBank/DDBJ whole genome shotgun (WGS) entry which is preliminary data.</text>
</comment>
<dbReference type="InterPro" id="IPR050445">
    <property type="entry name" value="Bact_polysacc_biosynth/exp"/>
</dbReference>
<dbReference type="EMBL" id="BMLP01000004">
    <property type="protein sequence ID" value="GGO33256.1"/>
    <property type="molecule type" value="Genomic_DNA"/>
</dbReference>
<accession>A0A918DCT7</accession>
<evidence type="ECO:0000256" key="1">
    <source>
        <dbReference type="ARBA" id="ARBA00022741"/>
    </source>
</evidence>
<reference evidence="3 4" key="1">
    <citation type="journal article" date="2014" name="Int. J. Syst. Evol. Microbiol.">
        <title>Complete genome sequence of Corynebacterium casei LMG S-19264T (=DSM 44701T), isolated from a smear-ripened cheese.</title>
        <authorList>
            <consortium name="US DOE Joint Genome Institute (JGI-PGF)"/>
            <person name="Walter F."/>
            <person name="Albersmeier A."/>
            <person name="Kalinowski J."/>
            <person name="Ruckert C."/>
        </authorList>
    </citation>
    <scope>NUCLEOTIDE SEQUENCE [LARGE SCALE GENOMIC DNA]</scope>
    <source>
        <strain evidence="3 4">CGMCC 1.7029</strain>
    </source>
</reference>
<dbReference type="SUPFAM" id="SSF52540">
    <property type="entry name" value="P-loop containing nucleoside triphosphate hydrolases"/>
    <property type="match status" value="1"/>
</dbReference>
<evidence type="ECO:0000256" key="2">
    <source>
        <dbReference type="ARBA" id="ARBA00022840"/>
    </source>
</evidence>